<dbReference type="OrthoDB" id="1453371at2"/>
<proteinExistence type="predicted"/>
<feature type="transmembrane region" description="Helical" evidence="1">
    <location>
        <begin position="12"/>
        <end position="36"/>
    </location>
</feature>
<evidence type="ECO:0000313" key="3">
    <source>
        <dbReference type="Proteomes" id="UP000279600"/>
    </source>
</evidence>
<keyword evidence="1" id="KW-1133">Transmembrane helix</keyword>
<evidence type="ECO:0000256" key="1">
    <source>
        <dbReference type="SAM" id="Phobius"/>
    </source>
</evidence>
<organism evidence="2 3">
    <name type="scientific">Nonlabens ponticola</name>
    <dbReference type="NCBI Taxonomy" id="2496866"/>
    <lineage>
        <taxon>Bacteria</taxon>
        <taxon>Pseudomonadati</taxon>
        <taxon>Bacteroidota</taxon>
        <taxon>Flavobacteriia</taxon>
        <taxon>Flavobacteriales</taxon>
        <taxon>Flavobacteriaceae</taxon>
        <taxon>Nonlabens</taxon>
    </lineage>
</organism>
<gene>
    <name evidence="2" type="ORF">EJ995_09080</name>
</gene>
<keyword evidence="1" id="KW-0812">Transmembrane</keyword>
<keyword evidence="1" id="KW-0472">Membrane</keyword>
<dbReference type="AlphaFoldDB" id="A0A3S9MYR0"/>
<dbReference type="RefSeq" id="WP_126447774.1">
    <property type="nucleotide sequence ID" value="NZ_CP034549.1"/>
</dbReference>
<evidence type="ECO:0008006" key="4">
    <source>
        <dbReference type="Google" id="ProtNLM"/>
    </source>
</evidence>
<dbReference type="Proteomes" id="UP000279600">
    <property type="component" value="Chromosome"/>
</dbReference>
<accession>A0A3S9MYR0</accession>
<keyword evidence="3" id="KW-1185">Reference proteome</keyword>
<protein>
    <recommendedName>
        <fullName evidence="4">Fumarate hydratase</fullName>
    </recommendedName>
</protein>
<name>A0A3S9MYR0_9FLAO</name>
<reference evidence="2 3" key="1">
    <citation type="submission" date="2018-12" db="EMBL/GenBank/DDBJ databases">
        <title>Complete genome of Nonlabens sp. MJ115.</title>
        <authorList>
            <person name="Choi H.S."/>
            <person name="Jung J."/>
        </authorList>
    </citation>
    <scope>NUCLEOTIDE SEQUENCE [LARGE SCALE GENOMIC DNA]</scope>
    <source>
        <strain evidence="2 3">MJ115</strain>
    </source>
</reference>
<dbReference type="KEGG" id="noj:EJ995_09080"/>
<sequence length="62" mass="7308">MFEFDQYLGFLAFLGILTLGFWLMIFLTAFAIPYWITGVALEKRKMKKEAKRKELEEKNGTL</sequence>
<evidence type="ECO:0000313" key="2">
    <source>
        <dbReference type="EMBL" id="AZQ44385.1"/>
    </source>
</evidence>
<dbReference type="EMBL" id="CP034549">
    <property type="protein sequence ID" value="AZQ44385.1"/>
    <property type="molecule type" value="Genomic_DNA"/>
</dbReference>